<dbReference type="InterPro" id="IPR002123">
    <property type="entry name" value="Plipid/glycerol_acylTrfase"/>
</dbReference>
<dbReference type="PANTHER" id="PTHR10434:SF10">
    <property type="entry name" value="1-ACYL-SN-GLYCEROL-3-PHOSPHATE ACYLTRANSFERASE ACL-1-RELATED"/>
    <property type="match status" value="1"/>
</dbReference>
<comment type="catalytic activity">
    <reaction evidence="5">
        <text>a 1-acyl-sn-glycero-3-phosphate + an acyl-CoA = a 1,2-diacyl-sn-glycero-3-phosphate + CoA</text>
        <dbReference type="Rhea" id="RHEA:19709"/>
        <dbReference type="ChEBI" id="CHEBI:57287"/>
        <dbReference type="ChEBI" id="CHEBI:57970"/>
        <dbReference type="ChEBI" id="CHEBI:58342"/>
        <dbReference type="ChEBI" id="CHEBI:58608"/>
        <dbReference type="EC" id="2.3.1.51"/>
    </reaction>
</comment>
<dbReference type="EC" id="2.3.1.51" evidence="5"/>
<dbReference type="EMBL" id="JAVFWL010000006">
    <property type="protein sequence ID" value="KAK6759348.1"/>
    <property type="molecule type" value="Genomic_DNA"/>
</dbReference>
<evidence type="ECO:0000313" key="9">
    <source>
        <dbReference type="Proteomes" id="UP001303046"/>
    </source>
</evidence>
<sequence>MNCSFPSLAKFRILFYPLSNRSGVIFARSDNRDPSSTAAKLWTEERDVERRMYISRKFCTSLWMNAEDGERSCCWCYLLSTIGICGLLFLFVLFSSRVRFYLKVFLYFWFLIFAGTIGGLVSIPYGRTTNNHFRMFAIFQWFCSFLRIRFTVRNKQNIDSDKPFIIIANHQSALDVLGMSYCWPKNCAVMLKSSLKFLPGFNLCAYMCNAVFINRFSKEKAHKTVDTTLAAISEYQRKIWIYPEGTRNPGKTMLPFKKGAFILAVEAKIPVVCCVFSSHKFFYDAAERRLDSGECIAEILPPIDPSGFHSVDDLSDHCRNLMMAKHEQLNKELREKLAKKEN</sequence>
<evidence type="ECO:0000259" key="7">
    <source>
        <dbReference type="SMART" id="SM00563"/>
    </source>
</evidence>
<evidence type="ECO:0000256" key="3">
    <source>
        <dbReference type="ARBA" id="ARBA00022679"/>
    </source>
</evidence>
<keyword evidence="5" id="KW-0594">Phospholipid biosynthesis</keyword>
<comment type="caution">
    <text evidence="8">The sequence shown here is derived from an EMBL/GenBank/DDBJ whole genome shotgun (WGS) entry which is preliminary data.</text>
</comment>
<evidence type="ECO:0000256" key="6">
    <source>
        <dbReference type="SAM" id="Phobius"/>
    </source>
</evidence>
<dbReference type="NCBIfam" id="TIGR00530">
    <property type="entry name" value="AGP_acyltrn"/>
    <property type="match status" value="1"/>
</dbReference>
<evidence type="ECO:0000256" key="5">
    <source>
        <dbReference type="RuleBase" id="RU361267"/>
    </source>
</evidence>
<dbReference type="Pfam" id="PF01553">
    <property type="entry name" value="Acyltransferase"/>
    <property type="match status" value="1"/>
</dbReference>
<dbReference type="SMART" id="SM00563">
    <property type="entry name" value="PlsC"/>
    <property type="match status" value="1"/>
</dbReference>
<keyword evidence="6" id="KW-0812">Transmembrane</keyword>
<dbReference type="CDD" id="cd07989">
    <property type="entry name" value="LPLAT_AGPAT-like"/>
    <property type="match status" value="1"/>
</dbReference>
<feature type="domain" description="Phospholipid/glycerol acyltransferase" evidence="7">
    <location>
        <begin position="164"/>
        <end position="279"/>
    </location>
</feature>
<keyword evidence="9" id="KW-1185">Reference proteome</keyword>
<feature type="transmembrane region" description="Helical" evidence="6">
    <location>
        <begin position="106"/>
        <end position="126"/>
    </location>
</feature>
<keyword evidence="3 5" id="KW-0808">Transferase</keyword>
<dbReference type="SUPFAM" id="SSF69593">
    <property type="entry name" value="Glycerol-3-phosphate (1)-acyltransferase"/>
    <property type="match status" value="1"/>
</dbReference>
<evidence type="ECO:0000313" key="8">
    <source>
        <dbReference type="EMBL" id="KAK6759348.1"/>
    </source>
</evidence>
<dbReference type="InterPro" id="IPR004552">
    <property type="entry name" value="AGP_acyltrans"/>
</dbReference>
<comment type="similarity">
    <text evidence="2 5">Belongs to the 1-acyl-sn-glycerol-3-phosphate acyltransferase family.</text>
</comment>
<evidence type="ECO:0000256" key="1">
    <source>
        <dbReference type="ARBA" id="ARBA00004728"/>
    </source>
</evidence>
<comment type="pathway">
    <text evidence="1">Phospholipid metabolism; CDP-diacylglycerol biosynthesis; CDP-diacylglycerol from sn-glycerol 3-phosphate: step 2/3.</text>
</comment>
<dbReference type="Proteomes" id="UP001303046">
    <property type="component" value="Unassembled WGS sequence"/>
</dbReference>
<keyword evidence="4 5" id="KW-0012">Acyltransferase</keyword>
<comment type="domain">
    <text evidence="5">The HXXXXD motif is essential for acyltransferase activity and may constitute the binding site for the phosphate moiety of the glycerol-3-phosphate.</text>
</comment>
<keyword evidence="5" id="KW-0444">Lipid biosynthesis</keyword>
<keyword evidence="5" id="KW-1208">Phospholipid metabolism</keyword>
<reference evidence="8 9" key="1">
    <citation type="submission" date="2023-08" db="EMBL/GenBank/DDBJ databases">
        <title>A Necator americanus chromosomal reference genome.</title>
        <authorList>
            <person name="Ilik V."/>
            <person name="Petrzelkova K.J."/>
            <person name="Pardy F."/>
            <person name="Fuh T."/>
            <person name="Niatou-Singa F.S."/>
            <person name="Gouil Q."/>
            <person name="Baker L."/>
            <person name="Ritchie M.E."/>
            <person name="Jex A.R."/>
            <person name="Gazzola D."/>
            <person name="Li H."/>
            <person name="Toshio Fujiwara R."/>
            <person name="Zhan B."/>
            <person name="Aroian R.V."/>
            <person name="Pafco B."/>
            <person name="Schwarz E.M."/>
        </authorList>
    </citation>
    <scope>NUCLEOTIDE SEQUENCE [LARGE SCALE GENOMIC DNA]</scope>
    <source>
        <strain evidence="8 9">Aroian</strain>
        <tissue evidence="8">Whole animal</tissue>
    </source>
</reference>
<protein>
    <recommendedName>
        <fullName evidence="5">1-acyl-sn-glycerol-3-phosphate acyltransferase</fullName>
        <ecNumber evidence="5">2.3.1.51</ecNumber>
    </recommendedName>
</protein>
<dbReference type="PANTHER" id="PTHR10434">
    <property type="entry name" value="1-ACYL-SN-GLYCEROL-3-PHOSPHATE ACYLTRANSFERASE"/>
    <property type="match status" value="1"/>
</dbReference>
<gene>
    <name evidence="8" type="primary">Necator_chrX.g21287</name>
    <name evidence="8" type="ORF">RB195_021126</name>
</gene>
<feature type="transmembrane region" description="Helical" evidence="6">
    <location>
        <begin position="77"/>
        <end position="94"/>
    </location>
</feature>
<evidence type="ECO:0000256" key="2">
    <source>
        <dbReference type="ARBA" id="ARBA00008655"/>
    </source>
</evidence>
<proteinExistence type="inferred from homology"/>
<keyword evidence="5" id="KW-0443">Lipid metabolism</keyword>
<name>A0ABR1EA66_NECAM</name>
<keyword evidence="6" id="KW-0472">Membrane</keyword>
<organism evidence="8 9">
    <name type="scientific">Necator americanus</name>
    <name type="common">Human hookworm</name>
    <dbReference type="NCBI Taxonomy" id="51031"/>
    <lineage>
        <taxon>Eukaryota</taxon>
        <taxon>Metazoa</taxon>
        <taxon>Ecdysozoa</taxon>
        <taxon>Nematoda</taxon>
        <taxon>Chromadorea</taxon>
        <taxon>Rhabditida</taxon>
        <taxon>Rhabditina</taxon>
        <taxon>Rhabditomorpha</taxon>
        <taxon>Strongyloidea</taxon>
        <taxon>Ancylostomatidae</taxon>
        <taxon>Bunostominae</taxon>
        <taxon>Necator</taxon>
    </lineage>
</organism>
<accession>A0ABR1EA66</accession>
<evidence type="ECO:0000256" key="4">
    <source>
        <dbReference type="ARBA" id="ARBA00023315"/>
    </source>
</evidence>
<keyword evidence="6" id="KW-1133">Transmembrane helix</keyword>